<dbReference type="RefSeq" id="WP_165009863.1">
    <property type="nucleotide sequence ID" value="NZ_CP064954.1"/>
</dbReference>
<dbReference type="KEGG" id="cliz:G7Y31_11310"/>
<dbReference type="PROSITE" id="PS50846">
    <property type="entry name" value="HMA_2"/>
    <property type="match status" value="1"/>
</dbReference>
<dbReference type="CDD" id="cd00371">
    <property type="entry name" value="HMA"/>
    <property type="match status" value="1"/>
</dbReference>
<evidence type="ECO:0000259" key="1">
    <source>
        <dbReference type="PROSITE" id="PS50846"/>
    </source>
</evidence>
<protein>
    <submittedName>
        <fullName evidence="2">Heavy-metal-associated domain-containing protein</fullName>
    </submittedName>
</protein>
<gene>
    <name evidence="2" type="ORF">G7Y31_11310</name>
</gene>
<reference evidence="2 3" key="1">
    <citation type="submission" date="2020-11" db="EMBL/GenBank/DDBJ databases">
        <title>Corynebacterium sp. ZJ-599.</title>
        <authorList>
            <person name="Zhou J."/>
        </authorList>
    </citation>
    <scope>NUCLEOTIDE SEQUENCE [LARGE SCALE GENOMIC DNA]</scope>
    <source>
        <strain evidence="2 3">ZJ-599</strain>
    </source>
</reference>
<proteinExistence type="predicted"/>
<evidence type="ECO:0000313" key="2">
    <source>
        <dbReference type="EMBL" id="QPK79062.1"/>
    </source>
</evidence>
<dbReference type="SUPFAM" id="SSF55008">
    <property type="entry name" value="HMA, heavy metal-associated domain"/>
    <property type="match status" value="1"/>
</dbReference>
<organism evidence="2 3">
    <name type="scientific">Corynebacterium lizhenjunii</name>
    <dbReference type="NCBI Taxonomy" id="2709394"/>
    <lineage>
        <taxon>Bacteria</taxon>
        <taxon>Bacillati</taxon>
        <taxon>Actinomycetota</taxon>
        <taxon>Actinomycetes</taxon>
        <taxon>Mycobacteriales</taxon>
        <taxon>Corynebacteriaceae</taxon>
        <taxon>Corynebacterium</taxon>
    </lineage>
</organism>
<evidence type="ECO:0000313" key="3">
    <source>
        <dbReference type="Proteomes" id="UP000594681"/>
    </source>
</evidence>
<dbReference type="AlphaFoldDB" id="A0A7T0PBV4"/>
<keyword evidence="3" id="KW-1185">Reference proteome</keyword>
<accession>A0A7T0PBV4</accession>
<dbReference type="Pfam" id="PF00403">
    <property type="entry name" value="HMA"/>
    <property type="match status" value="1"/>
</dbReference>
<dbReference type="Gene3D" id="3.30.70.100">
    <property type="match status" value="1"/>
</dbReference>
<sequence length="65" mass="6744">MVQTYTVTGMTCGHCELSVQEEIAEIPGVTSVNADHTTGSVQVEGEGFSNAQIAAAIKEAGYQLA</sequence>
<dbReference type="InterPro" id="IPR006121">
    <property type="entry name" value="HMA_dom"/>
</dbReference>
<dbReference type="InterPro" id="IPR036163">
    <property type="entry name" value="HMA_dom_sf"/>
</dbReference>
<feature type="domain" description="HMA" evidence="1">
    <location>
        <begin position="1"/>
        <end position="65"/>
    </location>
</feature>
<dbReference type="GO" id="GO:0046872">
    <property type="term" value="F:metal ion binding"/>
    <property type="evidence" value="ECO:0007669"/>
    <property type="project" value="InterPro"/>
</dbReference>
<dbReference type="Proteomes" id="UP000594681">
    <property type="component" value="Chromosome"/>
</dbReference>
<name>A0A7T0PBV4_9CORY</name>
<dbReference type="EMBL" id="CP064954">
    <property type="protein sequence ID" value="QPK79062.1"/>
    <property type="molecule type" value="Genomic_DNA"/>
</dbReference>